<dbReference type="InterPro" id="IPR008220">
    <property type="entry name" value="HAT_MetX-like"/>
</dbReference>
<dbReference type="GO" id="GO:0009092">
    <property type="term" value="P:homoserine metabolic process"/>
    <property type="evidence" value="ECO:0007669"/>
    <property type="project" value="TreeGrafter"/>
</dbReference>
<protein>
    <submittedName>
        <fullName evidence="2">Homoserine O-acetyltransferase</fullName>
    </submittedName>
</protein>
<feature type="non-terminal residue" evidence="2">
    <location>
        <position position="100"/>
    </location>
</feature>
<comment type="caution">
    <text evidence="2">The sequence shown here is derived from an EMBL/GenBank/DDBJ whole genome shotgun (WGS) entry which is preliminary data.</text>
</comment>
<organism evidence="2 3">
    <name type="scientific">Rothia mucilaginosa</name>
    <dbReference type="NCBI Taxonomy" id="43675"/>
    <lineage>
        <taxon>Bacteria</taxon>
        <taxon>Bacillati</taxon>
        <taxon>Actinomycetota</taxon>
        <taxon>Actinomycetes</taxon>
        <taxon>Micrococcales</taxon>
        <taxon>Micrococcaceae</taxon>
        <taxon>Rothia</taxon>
    </lineage>
</organism>
<dbReference type="GO" id="GO:0009086">
    <property type="term" value="P:methionine biosynthetic process"/>
    <property type="evidence" value="ECO:0007669"/>
    <property type="project" value="TreeGrafter"/>
</dbReference>
<dbReference type="GO" id="GO:0004414">
    <property type="term" value="F:homoserine O-acetyltransferase activity"/>
    <property type="evidence" value="ECO:0007669"/>
    <property type="project" value="TreeGrafter"/>
</dbReference>
<proteinExistence type="predicted"/>
<dbReference type="Gene3D" id="3.40.50.1820">
    <property type="entry name" value="alpha/beta hydrolase"/>
    <property type="match status" value="1"/>
</dbReference>
<dbReference type="EMBL" id="JABZXO010000011">
    <property type="protein sequence ID" value="MBF1657347.1"/>
    <property type="molecule type" value="Genomic_DNA"/>
</dbReference>
<evidence type="ECO:0000256" key="1">
    <source>
        <dbReference type="SAM" id="MobiDB-lite"/>
    </source>
</evidence>
<evidence type="ECO:0000313" key="3">
    <source>
        <dbReference type="Proteomes" id="UP000770330"/>
    </source>
</evidence>
<evidence type="ECO:0000313" key="2">
    <source>
        <dbReference type="EMBL" id="MBF1657347.1"/>
    </source>
</evidence>
<dbReference type="InterPro" id="IPR029058">
    <property type="entry name" value="AB_hydrolase_fold"/>
</dbReference>
<accession>A0A930PKV4</accession>
<sequence length="100" mass="10513">MTTQSTSQSGTTKSGTTSQPVTAPIPVAGTQREHPEAQGYLRQLNIGDLELESGVTLPQVTIGYETWGTLNEAGDNAILILHALTGDTHVSRGVPTPDMP</sequence>
<dbReference type="PANTHER" id="PTHR32268:SF11">
    <property type="entry name" value="HOMOSERINE O-ACETYLTRANSFERASE"/>
    <property type="match status" value="1"/>
</dbReference>
<feature type="compositionally biased region" description="Low complexity" evidence="1">
    <location>
        <begin position="1"/>
        <end position="19"/>
    </location>
</feature>
<dbReference type="PANTHER" id="PTHR32268">
    <property type="entry name" value="HOMOSERINE O-ACETYLTRANSFERASE"/>
    <property type="match status" value="1"/>
</dbReference>
<name>A0A930PKV4_9MICC</name>
<dbReference type="AlphaFoldDB" id="A0A930PKV4"/>
<feature type="region of interest" description="Disordered" evidence="1">
    <location>
        <begin position="1"/>
        <end position="36"/>
    </location>
</feature>
<dbReference type="SUPFAM" id="SSF53474">
    <property type="entry name" value="alpha/beta-Hydrolases"/>
    <property type="match status" value="1"/>
</dbReference>
<gene>
    <name evidence="2" type="ORF">HXO61_05395</name>
</gene>
<reference evidence="2" key="1">
    <citation type="submission" date="2020-04" db="EMBL/GenBank/DDBJ databases">
        <title>Deep metagenomics examines the oral microbiome during advanced dental caries in children, revealing novel taxa and co-occurrences with host molecules.</title>
        <authorList>
            <person name="Baker J.L."/>
            <person name="Morton J.T."/>
            <person name="Dinis M."/>
            <person name="Alvarez R."/>
            <person name="Tran N.C."/>
            <person name="Knight R."/>
            <person name="Edlund A."/>
        </authorList>
    </citation>
    <scope>NUCLEOTIDE SEQUENCE</scope>
    <source>
        <strain evidence="2">JCVI_39_bin.18</strain>
    </source>
</reference>
<dbReference type="Proteomes" id="UP000770330">
    <property type="component" value="Unassembled WGS sequence"/>
</dbReference>